<dbReference type="PANTHER" id="PTHR10587">
    <property type="entry name" value="GLYCOSYL TRANSFERASE-RELATED"/>
    <property type="match status" value="1"/>
</dbReference>
<dbReference type="RefSeq" id="WP_120696673.1">
    <property type="nucleotide sequence ID" value="NZ_RBDX01000005.1"/>
</dbReference>
<evidence type="ECO:0000313" key="4">
    <source>
        <dbReference type="Proteomes" id="UP000268652"/>
    </source>
</evidence>
<dbReference type="EMBL" id="RBDY01000005">
    <property type="protein sequence ID" value="RKN24909.1"/>
    <property type="molecule type" value="Genomic_DNA"/>
</dbReference>
<dbReference type="InterPro" id="IPR002509">
    <property type="entry name" value="NODB_dom"/>
</dbReference>
<dbReference type="InterPro" id="IPR050248">
    <property type="entry name" value="Polysacc_deacetylase_ArnD"/>
</dbReference>
<dbReference type="Gene3D" id="3.20.20.370">
    <property type="entry name" value="Glycoside hydrolase/deacetylase"/>
    <property type="match status" value="1"/>
</dbReference>
<gene>
    <name evidence="3" type="ORF">D7318_09530</name>
    <name evidence="2" type="ORF">D7319_08355</name>
</gene>
<proteinExistence type="predicted"/>
<sequence>MWRTGGRRGGRRRGLASLIGLGLCLAAVLTVTAATARASRAADATIVDSTRGGGQSVAFTFDDGPNPADTPRLLEVLRRHDVTAVFCLWGDHVRQNPGLVRQIVADGHTLCNHSMYHGDMGSWTPDRIRADLEQTSAAIRQAVPGAQIPYFRAPNGSWGQTPQVAASLGMQPLGWRLAINDWEPATADQLARRLRSGVTPGAVVLMHDGGGDRSATVTAVDRVIPELKARGWRFDLPAAPRY</sequence>
<dbReference type="Pfam" id="PF01522">
    <property type="entry name" value="Polysacc_deac_1"/>
    <property type="match status" value="1"/>
</dbReference>
<dbReference type="PROSITE" id="PS51677">
    <property type="entry name" value="NODB"/>
    <property type="match status" value="1"/>
</dbReference>
<evidence type="ECO:0000313" key="5">
    <source>
        <dbReference type="Proteomes" id="UP000275024"/>
    </source>
</evidence>
<dbReference type="CDD" id="cd10917">
    <property type="entry name" value="CE4_NodB_like_6s_7s"/>
    <property type="match status" value="1"/>
</dbReference>
<keyword evidence="4" id="KW-1185">Reference proteome</keyword>
<reference evidence="4 5" key="1">
    <citation type="submission" date="2018-09" db="EMBL/GenBank/DDBJ databases">
        <title>Streptomyces sp. nov. DS1-2, an endophytic actinomycete isolated from roots of Dendrobium scabrilingue.</title>
        <authorList>
            <person name="Kuncharoen N."/>
            <person name="Kudo T."/>
            <person name="Ohkuma M."/>
            <person name="Yuki M."/>
            <person name="Tanasupawat S."/>
        </authorList>
    </citation>
    <scope>NUCLEOTIDE SEQUENCE [LARGE SCALE GENOMIC DNA]</scope>
    <source>
        <strain evidence="2 5">AZ1-7</strain>
        <strain evidence="3 4">DS1-2</strain>
    </source>
</reference>
<feature type="domain" description="NodB homology" evidence="1">
    <location>
        <begin position="55"/>
        <end position="235"/>
    </location>
</feature>
<accession>A0A3A9WCZ3</accession>
<protein>
    <submittedName>
        <fullName evidence="2">Polysaccharide deacetylase family protein</fullName>
    </submittedName>
</protein>
<dbReference type="GO" id="GO:0005975">
    <property type="term" value="P:carbohydrate metabolic process"/>
    <property type="evidence" value="ECO:0007669"/>
    <property type="project" value="InterPro"/>
</dbReference>
<name>A0A3A9WCZ3_9ACTN</name>
<dbReference type="SUPFAM" id="SSF88713">
    <property type="entry name" value="Glycoside hydrolase/deacetylase"/>
    <property type="match status" value="1"/>
</dbReference>
<dbReference type="Proteomes" id="UP000268652">
    <property type="component" value="Unassembled WGS sequence"/>
</dbReference>
<dbReference type="AlphaFoldDB" id="A0A3A9WCZ3"/>
<comment type="caution">
    <text evidence="2">The sequence shown here is derived from an EMBL/GenBank/DDBJ whole genome shotgun (WGS) entry which is preliminary data.</text>
</comment>
<evidence type="ECO:0000313" key="3">
    <source>
        <dbReference type="EMBL" id="RKN24909.1"/>
    </source>
</evidence>
<evidence type="ECO:0000259" key="1">
    <source>
        <dbReference type="PROSITE" id="PS51677"/>
    </source>
</evidence>
<dbReference type="EMBL" id="RBDX01000005">
    <property type="protein sequence ID" value="RKN10649.1"/>
    <property type="molecule type" value="Genomic_DNA"/>
</dbReference>
<dbReference type="OrthoDB" id="9763050at2"/>
<organism evidence="2 5">
    <name type="scientific">Streptomyces radicis</name>
    <dbReference type="NCBI Taxonomy" id="1750517"/>
    <lineage>
        <taxon>Bacteria</taxon>
        <taxon>Bacillati</taxon>
        <taxon>Actinomycetota</taxon>
        <taxon>Actinomycetes</taxon>
        <taxon>Kitasatosporales</taxon>
        <taxon>Streptomycetaceae</taxon>
        <taxon>Streptomyces</taxon>
    </lineage>
</organism>
<dbReference type="InterPro" id="IPR011330">
    <property type="entry name" value="Glyco_hydro/deAcase_b/a-brl"/>
</dbReference>
<dbReference type="Proteomes" id="UP000275024">
    <property type="component" value="Unassembled WGS sequence"/>
</dbReference>
<dbReference type="GO" id="GO:0016810">
    <property type="term" value="F:hydrolase activity, acting on carbon-nitrogen (but not peptide) bonds"/>
    <property type="evidence" value="ECO:0007669"/>
    <property type="project" value="InterPro"/>
</dbReference>
<evidence type="ECO:0000313" key="2">
    <source>
        <dbReference type="EMBL" id="RKN10649.1"/>
    </source>
</evidence>